<feature type="region of interest" description="Disordered" evidence="1">
    <location>
        <begin position="14"/>
        <end position="40"/>
    </location>
</feature>
<evidence type="ECO:0000313" key="2">
    <source>
        <dbReference type="EMBL" id="MFC3983426.1"/>
    </source>
</evidence>
<sequence length="40" mass="4380">MSDEQPTLQERLARLNSWQSGQASTATPSPTDDSDTEAEK</sequence>
<keyword evidence="3" id="KW-1185">Reference proteome</keyword>
<dbReference type="RefSeq" id="WP_386192566.1">
    <property type="nucleotide sequence ID" value="NZ_JBHSBC010000030.1"/>
</dbReference>
<evidence type="ECO:0000256" key="1">
    <source>
        <dbReference type="SAM" id="MobiDB-lite"/>
    </source>
</evidence>
<protein>
    <submittedName>
        <fullName evidence="2">Uncharacterized protein</fullName>
    </submittedName>
</protein>
<proteinExistence type="predicted"/>
<dbReference type="Proteomes" id="UP001595698">
    <property type="component" value="Unassembled WGS sequence"/>
</dbReference>
<gene>
    <name evidence="2" type="ORF">ACFOYY_25080</name>
</gene>
<evidence type="ECO:0000313" key="3">
    <source>
        <dbReference type="Proteomes" id="UP001595698"/>
    </source>
</evidence>
<comment type="caution">
    <text evidence="2">The sequence shown here is derived from an EMBL/GenBank/DDBJ whole genome shotgun (WGS) entry which is preliminary data.</text>
</comment>
<organism evidence="2 3">
    <name type="scientific">Streptosporangium jomthongense</name>
    <dbReference type="NCBI Taxonomy" id="1193683"/>
    <lineage>
        <taxon>Bacteria</taxon>
        <taxon>Bacillati</taxon>
        <taxon>Actinomycetota</taxon>
        <taxon>Actinomycetes</taxon>
        <taxon>Streptosporangiales</taxon>
        <taxon>Streptosporangiaceae</taxon>
        <taxon>Streptosporangium</taxon>
    </lineage>
</organism>
<dbReference type="EMBL" id="JBHSBC010000030">
    <property type="protein sequence ID" value="MFC3983426.1"/>
    <property type="molecule type" value="Genomic_DNA"/>
</dbReference>
<accession>A0ABV8F656</accession>
<reference evidence="3" key="1">
    <citation type="journal article" date="2019" name="Int. J. Syst. Evol. Microbiol.">
        <title>The Global Catalogue of Microorganisms (GCM) 10K type strain sequencing project: providing services to taxonomists for standard genome sequencing and annotation.</title>
        <authorList>
            <consortium name="The Broad Institute Genomics Platform"/>
            <consortium name="The Broad Institute Genome Sequencing Center for Infectious Disease"/>
            <person name="Wu L."/>
            <person name="Ma J."/>
        </authorList>
    </citation>
    <scope>NUCLEOTIDE SEQUENCE [LARGE SCALE GENOMIC DNA]</scope>
    <source>
        <strain evidence="3">TBRC 7912</strain>
    </source>
</reference>
<name>A0ABV8F656_9ACTN</name>